<protein>
    <submittedName>
        <fullName evidence="1">Uncharacterized protein</fullName>
    </submittedName>
</protein>
<proteinExistence type="predicted"/>
<reference evidence="1" key="1">
    <citation type="submission" date="2020-08" db="EMBL/GenBank/DDBJ databases">
        <title>Genome public.</title>
        <authorList>
            <person name="Liu C."/>
            <person name="Sun Q."/>
        </authorList>
    </citation>
    <scope>NUCLEOTIDE SEQUENCE</scope>
    <source>
        <strain evidence="1">H8</strain>
    </source>
</reference>
<gene>
    <name evidence="1" type="ORF">H8698_07775</name>
</gene>
<sequence>MITIDKIRNGDQAEEVREKINNNFEKLSKNSGSDIMALSTEERLAMSNEYLRDGLIVFDITLQTWFKRTGNEWVLYTFYPRYRRKFTVQDWTDSLSLYIPYATHGTNADSVNVYMLHNNKYISVIVDIEVNNNYDVTLYSDFAFSGEVVIV</sequence>
<dbReference type="RefSeq" id="WP_249312167.1">
    <property type="nucleotide sequence ID" value="NZ_JACRSU010000002.1"/>
</dbReference>
<organism evidence="1 2">
    <name type="scientific">Congzhengia minquanensis</name>
    <dbReference type="NCBI Taxonomy" id="2763657"/>
    <lineage>
        <taxon>Bacteria</taxon>
        <taxon>Bacillati</taxon>
        <taxon>Bacillota</taxon>
        <taxon>Clostridia</taxon>
        <taxon>Eubacteriales</taxon>
        <taxon>Oscillospiraceae</taxon>
        <taxon>Congzhengia</taxon>
    </lineage>
</organism>
<dbReference type="Proteomes" id="UP000611762">
    <property type="component" value="Unassembled WGS sequence"/>
</dbReference>
<comment type="caution">
    <text evidence="1">The sequence shown here is derived from an EMBL/GenBank/DDBJ whole genome shotgun (WGS) entry which is preliminary data.</text>
</comment>
<name>A0A926HY97_9FIRM</name>
<evidence type="ECO:0000313" key="1">
    <source>
        <dbReference type="EMBL" id="MBC8540874.1"/>
    </source>
</evidence>
<dbReference type="EMBL" id="JACRSU010000002">
    <property type="protein sequence ID" value="MBC8540874.1"/>
    <property type="molecule type" value="Genomic_DNA"/>
</dbReference>
<dbReference type="AlphaFoldDB" id="A0A926HY97"/>
<accession>A0A926HY97</accession>
<evidence type="ECO:0000313" key="2">
    <source>
        <dbReference type="Proteomes" id="UP000611762"/>
    </source>
</evidence>
<keyword evidence="2" id="KW-1185">Reference proteome</keyword>